<feature type="compositionally biased region" description="Basic and acidic residues" evidence="1">
    <location>
        <begin position="517"/>
        <end position="528"/>
    </location>
</feature>
<feature type="compositionally biased region" description="Polar residues" evidence="1">
    <location>
        <begin position="467"/>
        <end position="481"/>
    </location>
</feature>
<name>D7G1D3_ECTSI</name>
<evidence type="ECO:0000313" key="3">
    <source>
        <dbReference type="Proteomes" id="UP000002630"/>
    </source>
</evidence>
<keyword evidence="3" id="KW-1185">Reference proteome</keyword>
<reference evidence="2 3" key="1">
    <citation type="journal article" date="2010" name="Nature">
        <title>The Ectocarpus genome and the independent evolution of multicellularity in brown algae.</title>
        <authorList>
            <person name="Cock J.M."/>
            <person name="Sterck L."/>
            <person name="Rouze P."/>
            <person name="Scornet D."/>
            <person name="Allen A.E."/>
            <person name="Amoutzias G."/>
            <person name="Anthouard V."/>
            <person name="Artiguenave F."/>
            <person name="Aury J.M."/>
            <person name="Badger J.H."/>
            <person name="Beszteri B."/>
            <person name="Billiau K."/>
            <person name="Bonnet E."/>
            <person name="Bothwell J.H."/>
            <person name="Bowler C."/>
            <person name="Boyen C."/>
            <person name="Brownlee C."/>
            <person name="Carrano C.J."/>
            <person name="Charrier B."/>
            <person name="Cho G.Y."/>
            <person name="Coelho S.M."/>
            <person name="Collen J."/>
            <person name="Corre E."/>
            <person name="Da Silva C."/>
            <person name="Delage L."/>
            <person name="Delaroque N."/>
            <person name="Dittami S.M."/>
            <person name="Doulbeau S."/>
            <person name="Elias M."/>
            <person name="Farnham G."/>
            <person name="Gachon C.M."/>
            <person name="Gschloessl B."/>
            <person name="Heesch S."/>
            <person name="Jabbari K."/>
            <person name="Jubin C."/>
            <person name="Kawai H."/>
            <person name="Kimura K."/>
            <person name="Kloareg B."/>
            <person name="Kupper F.C."/>
            <person name="Lang D."/>
            <person name="Le Bail A."/>
            <person name="Leblanc C."/>
            <person name="Lerouge P."/>
            <person name="Lohr M."/>
            <person name="Lopez P.J."/>
            <person name="Martens C."/>
            <person name="Maumus F."/>
            <person name="Michel G."/>
            <person name="Miranda-Saavedra D."/>
            <person name="Morales J."/>
            <person name="Moreau H."/>
            <person name="Motomura T."/>
            <person name="Nagasato C."/>
            <person name="Napoli C.A."/>
            <person name="Nelson D.R."/>
            <person name="Nyvall-Collen P."/>
            <person name="Peters A.F."/>
            <person name="Pommier C."/>
            <person name="Potin P."/>
            <person name="Poulain J."/>
            <person name="Quesneville H."/>
            <person name="Read B."/>
            <person name="Rensing S.A."/>
            <person name="Ritter A."/>
            <person name="Rousvoal S."/>
            <person name="Samanta M."/>
            <person name="Samson G."/>
            <person name="Schroeder D.C."/>
            <person name="Segurens B."/>
            <person name="Strittmatter M."/>
            <person name="Tonon T."/>
            <person name="Tregear J.W."/>
            <person name="Valentin K."/>
            <person name="von Dassow P."/>
            <person name="Yamagishi T."/>
            <person name="Van de Peer Y."/>
            <person name="Wincker P."/>
        </authorList>
    </citation>
    <scope>NUCLEOTIDE SEQUENCE [LARGE SCALE GENOMIC DNA]</scope>
    <source>
        <strain evidence="3">Ec32 / CCAP1310/4</strain>
    </source>
</reference>
<sequence length="924" mass="94933">MPPAVDLELELRRLGCVDGVLGLLRRRSINESDHVYADRIQLGAALLACKLDLRAAPTKCGATAIAAGRGGAGGDEEGSALAASWGEEALASVLTLVVQGCRHVSRALALGLHESEDCAKAFAHDEHRVTTLLAIVFPGGQVKILGDHGNVAASSGTVDAAATATSASLGSLGAETSIGDYETRENALSCIYSIVQADATAVESIQSARGLWPLFVLAMGEEPASGDGDGLSAREGQGNHRRPRTSMPGPRLFPSRRNSTTSTVVSFAASDGGSGGRDGIGVKRPMTTGAWTPARSPLVPDKAASGSATAADLKSWGERGLPRRGGQATGRDGGGGVSRRGAPASENPDAANPPPPGTATEESTATPSPPPPLSEGGLRTAGGGHEAQPALSASSPRAIAVDAVFSGGGEGGRGGGVTRRDKPLTLLAASILLAGLRGGAHRLATVKLGRGGRGGGGGGGGGGGASKQPTGSREGASSGSKRNSRRSTTGRKQELGVVILERGIEELEGWAYVGRGEEGAADETGKQDARRRHSSSAASTTIKHKRERQQQLVRAGSGTLLRSLCWLLLHQRRGVSDGAAAILLALAATLTSTPNNTHLKHAVHDGPAAWVVIDLIEQGCVPILRMAGGGVAPSTLEAEVEGGGGSIVSRQAARVILEAVVAEACGRHAGRLVRSVMSSGSRKLRANVALGLTVLSAGTGGVLGREAWELFVTGGALPAVLGMLRSPTGRPAAVSFLRTVSALLGGDPAPQNIFSEGVVYYEGKGGGYSREGWADGGGLAGPSESADEEEEDTVVLVVDPLTCLEREKGISSDRGEHTEEEGIKMACPPRKVICRASTRLRDVIINSPAGELPLLRGRYRTWEEASIHRWRCIPFRVLYLLDSNSAVLPMCRKLACTGYHPCDRGGAHQAAVSPLTGAVNTSEP</sequence>
<accession>D7G1D3</accession>
<feature type="compositionally biased region" description="Gly residues" evidence="1">
    <location>
        <begin position="449"/>
        <end position="465"/>
    </location>
</feature>
<dbReference type="Proteomes" id="UP000002630">
    <property type="component" value="Unassembled WGS sequence"/>
</dbReference>
<dbReference type="AlphaFoldDB" id="D7G1D3"/>
<organism evidence="2 3">
    <name type="scientific">Ectocarpus siliculosus</name>
    <name type="common">Brown alga</name>
    <name type="synonym">Conferva siliculosa</name>
    <dbReference type="NCBI Taxonomy" id="2880"/>
    <lineage>
        <taxon>Eukaryota</taxon>
        <taxon>Sar</taxon>
        <taxon>Stramenopiles</taxon>
        <taxon>Ochrophyta</taxon>
        <taxon>PX clade</taxon>
        <taxon>Phaeophyceae</taxon>
        <taxon>Ectocarpales</taxon>
        <taxon>Ectocarpaceae</taxon>
        <taxon>Ectocarpus</taxon>
    </lineage>
</organism>
<feature type="region of interest" description="Disordered" evidence="1">
    <location>
        <begin position="223"/>
        <end position="395"/>
    </location>
</feature>
<feature type="compositionally biased region" description="Gly residues" evidence="1">
    <location>
        <begin position="327"/>
        <end position="338"/>
    </location>
</feature>
<protein>
    <submittedName>
        <fullName evidence="2">Uncharacterized protein</fullName>
    </submittedName>
</protein>
<evidence type="ECO:0000256" key="1">
    <source>
        <dbReference type="SAM" id="MobiDB-lite"/>
    </source>
</evidence>
<evidence type="ECO:0000313" key="2">
    <source>
        <dbReference type="EMBL" id="CBJ33243.1"/>
    </source>
</evidence>
<dbReference type="InParanoid" id="D7G1D3"/>
<gene>
    <name evidence="2" type="ORF">Esi_0448_0002</name>
</gene>
<dbReference type="EMBL" id="FN649760">
    <property type="protein sequence ID" value="CBJ33243.1"/>
    <property type="molecule type" value="Genomic_DNA"/>
</dbReference>
<proteinExistence type="predicted"/>
<feature type="region of interest" description="Disordered" evidence="1">
    <location>
        <begin position="448"/>
        <end position="493"/>
    </location>
</feature>
<dbReference type="STRING" id="2880.D7G1D3"/>
<feature type="region of interest" description="Disordered" evidence="1">
    <location>
        <begin position="517"/>
        <end position="545"/>
    </location>
</feature>